<feature type="compositionally biased region" description="Polar residues" evidence="3">
    <location>
        <begin position="581"/>
        <end position="590"/>
    </location>
</feature>
<sequence>MFVCRGCLRSLTGSATSTAAPRLLASLPRTAGSVTSRRTYLGKGIKVDLRGALAQPVGQEPPHFIPKTKSATSAIEEHSLDENDGDLAYENISSRGGDLGKQRYELKLQAAVKKQLGLAEDPYHIAQHVSKALERGSFDEALLMTRMASRNKKVEVSWNHLIDYQLKNRRLHAAVKLYNEMKKRAQIPNAKTYTIIFRGCALSLHPKLAVSEATRLYNFMLKQGALKPNTIHMNAVLEVCARAGDLESLFTVLSSVNGKLRSPDAHTYTIVLNALRHDVGKTEKSNLGLVDTEVRREMQKNIQRARAIWGDVISYWRSAKLIIDEHLVFSMGRILTAGDYKDNESVLELLEQTMQLPRFDKPNVQLPTLSSSAGLAVPDNQVPDLSAMSGKARRELANSRASSSPLYAKPGNKTLSLVLTVLTNTRKTSSAPRYWSYLTQTLDVTPDAENYYVYLRTLAAGHASGHVAKLVTTMPTALLSAVTFRRAFTACIDDNLNKDAFGHACRVFDHMTSRTRYPDALSMRLFLQVARASTRHFHEAKPGEYAAVGGGKRAHGAQILAALDRMWEPFRILSGSLTYPSSSPDATTTMGKPMQPMARSPQEELERKRGDMQEILATARRMIAGIDRVINEDQDMCDVKGRKLWRVRRIVLQKAVERWIRKLYPDGRPLEEKQTVMDEGDSISRESVWEKRASRATSGDAY</sequence>
<accession>A0AAN6QB33</accession>
<evidence type="ECO:0008006" key="6">
    <source>
        <dbReference type="Google" id="ProtNLM"/>
    </source>
</evidence>
<feature type="compositionally biased region" description="Basic and acidic residues" evidence="3">
    <location>
        <begin position="672"/>
        <end position="693"/>
    </location>
</feature>
<evidence type="ECO:0000256" key="3">
    <source>
        <dbReference type="SAM" id="MobiDB-lite"/>
    </source>
</evidence>
<dbReference type="Gene3D" id="1.25.40.10">
    <property type="entry name" value="Tetratricopeptide repeat domain"/>
    <property type="match status" value="1"/>
</dbReference>
<gene>
    <name evidence="4" type="ORF">N658DRAFT_439858</name>
</gene>
<keyword evidence="1" id="KW-0677">Repeat</keyword>
<dbReference type="Pfam" id="PF13812">
    <property type="entry name" value="PPR_3"/>
    <property type="match status" value="1"/>
</dbReference>
<dbReference type="Proteomes" id="UP001305647">
    <property type="component" value="Unassembled WGS sequence"/>
</dbReference>
<dbReference type="NCBIfam" id="TIGR00756">
    <property type="entry name" value="PPR"/>
    <property type="match status" value="1"/>
</dbReference>
<dbReference type="PANTHER" id="PTHR47942">
    <property type="entry name" value="TETRATRICOPEPTIDE REPEAT (TPR)-LIKE SUPERFAMILY PROTEIN-RELATED"/>
    <property type="match status" value="1"/>
</dbReference>
<evidence type="ECO:0000256" key="1">
    <source>
        <dbReference type="ARBA" id="ARBA00022737"/>
    </source>
</evidence>
<keyword evidence="5" id="KW-1185">Reference proteome</keyword>
<dbReference type="InterPro" id="IPR002885">
    <property type="entry name" value="PPR_rpt"/>
</dbReference>
<evidence type="ECO:0000256" key="2">
    <source>
        <dbReference type="PROSITE-ProRule" id="PRU00708"/>
    </source>
</evidence>
<feature type="region of interest" description="Disordered" evidence="3">
    <location>
        <begin position="581"/>
        <end position="607"/>
    </location>
</feature>
<dbReference type="PROSITE" id="PS51375">
    <property type="entry name" value="PPR"/>
    <property type="match status" value="1"/>
</dbReference>
<comment type="caution">
    <text evidence="4">The sequence shown here is derived from an EMBL/GenBank/DDBJ whole genome shotgun (WGS) entry which is preliminary data.</text>
</comment>
<reference evidence="4" key="1">
    <citation type="journal article" date="2023" name="Mol. Phylogenet. Evol.">
        <title>Genome-scale phylogeny and comparative genomics of the fungal order Sordariales.</title>
        <authorList>
            <person name="Hensen N."/>
            <person name="Bonometti L."/>
            <person name="Westerberg I."/>
            <person name="Brannstrom I.O."/>
            <person name="Guillou S."/>
            <person name="Cros-Aarteil S."/>
            <person name="Calhoun S."/>
            <person name="Haridas S."/>
            <person name="Kuo A."/>
            <person name="Mondo S."/>
            <person name="Pangilinan J."/>
            <person name="Riley R."/>
            <person name="LaButti K."/>
            <person name="Andreopoulos B."/>
            <person name="Lipzen A."/>
            <person name="Chen C."/>
            <person name="Yan M."/>
            <person name="Daum C."/>
            <person name="Ng V."/>
            <person name="Clum A."/>
            <person name="Steindorff A."/>
            <person name="Ohm R.A."/>
            <person name="Martin F."/>
            <person name="Silar P."/>
            <person name="Natvig D.O."/>
            <person name="Lalanne C."/>
            <person name="Gautier V."/>
            <person name="Ament-Velasquez S.L."/>
            <person name="Kruys A."/>
            <person name="Hutchinson M.I."/>
            <person name="Powell A.J."/>
            <person name="Barry K."/>
            <person name="Miller A.N."/>
            <person name="Grigoriev I.V."/>
            <person name="Debuchy R."/>
            <person name="Gladieux P."/>
            <person name="Hiltunen Thoren M."/>
            <person name="Johannesson H."/>
        </authorList>
    </citation>
    <scope>NUCLEOTIDE SEQUENCE</scope>
    <source>
        <strain evidence="4">CBS 757.83</strain>
    </source>
</reference>
<dbReference type="InterPro" id="IPR011990">
    <property type="entry name" value="TPR-like_helical_dom_sf"/>
</dbReference>
<protein>
    <recommendedName>
        <fullName evidence="6">Pentatricopeptide repeat protein</fullName>
    </recommendedName>
</protein>
<dbReference type="AlphaFoldDB" id="A0AAN6QB33"/>
<feature type="repeat" description="PPR" evidence="2">
    <location>
        <begin position="154"/>
        <end position="188"/>
    </location>
</feature>
<organism evidence="4 5">
    <name type="scientific">Parathielavia hyrcaniae</name>
    <dbReference type="NCBI Taxonomy" id="113614"/>
    <lineage>
        <taxon>Eukaryota</taxon>
        <taxon>Fungi</taxon>
        <taxon>Dikarya</taxon>
        <taxon>Ascomycota</taxon>
        <taxon>Pezizomycotina</taxon>
        <taxon>Sordariomycetes</taxon>
        <taxon>Sordariomycetidae</taxon>
        <taxon>Sordariales</taxon>
        <taxon>Chaetomiaceae</taxon>
        <taxon>Parathielavia</taxon>
    </lineage>
</organism>
<dbReference type="Pfam" id="PF13041">
    <property type="entry name" value="PPR_2"/>
    <property type="match status" value="1"/>
</dbReference>
<proteinExistence type="predicted"/>
<feature type="region of interest" description="Disordered" evidence="3">
    <location>
        <begin position="672"/>
        <end position="702"/>
    </location>
</feature>
<dbReference type="EMBL" id="MU863624">
    <property type="protein sequence ID" value="KAK4106914.1"/>
    <property type="molecule type" value="Genomic_DNA"/>
</dbReference>
<evidence type="ECO:0000313" key="4">
    <source>
        <dbReference type="EMBL" id="KAK4106914.1"/>
    </source>
</evidence>
<dbReference type="InterPro" id="IPR051222">
    <property type="entry name" value="PPR/CCM1_RNA-binding"/>
</dbReference>
<dbReference type="PANTHER" id="PTHR47942:SF105">
    <property type="entry name" value="ATPASE EXPRESSION PROTEIN 3"/>
    <property type="match status" value="1"/>
</dbReference>
<reference evidence="4" key="2">
    <citation type="submission" date="2023-05" db="EMBL/GenBank/DDBJ databases">
        <authorList>
            <consortium name="Lawrence Berkeley National Laboratory"/>
            <person name="Steindorff A."/>
            <person name="Hensen N."/>
            <person name="Bonometti L."/>
            <person name="Westerberg I."/>
            <person name="Brannstrom I.O."/>
            <person name="Guillou S."/>
            <person name="Cros-Aarteil S."/>
            <person name="Calhoun S."/>
            <person name="Haridas S."/>
            <person name="Kuo A."/>
            <person name="Mondo S."/>
            <person name="Pangilinan J."/>
            <person name="Riley R."/>
            <person name="Labutti K."/>
            <person name="Andreopoulos B."/>
            <person name="Lipzen A."/>
            <person name="Chen C."/>
            <person name="Yanf M."/>
            <person name="Daum C."/>
            <person name="Ng V."/>
            <person name="Clum A."/>
            <person name="Ohm R."/>
            <person name="Martin F."/>
            <person name="Silar P."/>
            <person name="Natvig D."/>
            <person name="Lalanne C."/>
            <person name="Gautier V."/>
            <person name="Ament-Velasquez S.L."/>
            <person name="Kruys A."/>
            <person name="Hutchinson M.I."/>
            <person name="Powell A.J."/>
            <person name="Barry K."/>
            <person name="Miller A.N."/>
            <person name="Grigoriev I.V."/>
            <person name="Debuchy R."/>
            <person name="Gladieux P."/>
            <person name="Thoren M.H."/>
            <person name="Johannesson H."/>
        </authorList>
    </citation>
    <scope>NUCLEOTIDE SEQUENCE</scope>
    <source>
        <strain evidence="4">CBS 757.83</strain>
    </source>
</reference>
<name>A0AAN6QB33_9PEZI</name>
<evidence type="ECO:0000313" key="5">
    <source>
        <dbReference type="Proteomes" id="UP001305647"/>
    </source>
</evidence>